<reference evidence="3 4" key="1">
    <citation type="submission" date="2016-02" db="EMBL/GenBank/DDBJ databases">
        <authorList>
            <person name="Wen L."/>
            <person name="He K."/>
            <person name="Yang H."/>
        </authorList>
    </citation>
    <scope>NUCLEOTIDE SEQUENCE [LARGE SCALE GENOMIC DNA]</scope>
    <source>
        <strain evidence="3 4">TSA40</strain>
    </source>
</reference>
<feature type="repeat" description="NHL" evidence="2">
    <location>
        <begin position="193"/>
        <end position="232"/>
    </location>
</feature>
<keyword evidence="1" id="KW-0677">Repeat</keyword>
<name>A0A254TK29_9BURK</name>
<proteinExistence type="predicted"/>
<dbReference type="InterPro" id="IPR001258">
    <property type="entry name" value="NHL_repeat"/>
</dbReference>
<comment type="caution">
    <text evidence="3">The sequence shown here is derived from an EMBL/GenBank/DDBJ whole genome shotgun (WGS) entry which is preliminary data.</text>
</comment>
<dbReference type="PANTHER" id="PTHR24104:SF25">
    <property type="entry name" value="PROTEIN LIN-41"/>
    <property type="match status" value="1"/>
</dbReference>
<dbReference type="Proteomes" id="UP000197535">
    <property type="component" value="Unassembled WGS sequence"/>
</dbReference>
<dbReference type="InterPro" id="IPR011042">
    <property type="entry name" value="6-blade_b-propeller_TolB-like"/>
</dbReference>
<evidence type="ECO:0000313" key="3">
    <source>
        <dbReference type="EMBL" id="OWW21672.1"/>
    </source>
</evidence>
<dbReference type="Gene3D" id="2.120.10.30">
    <property type="entry name" value="TolB, C-terminal domain"/>
    <property type="match status" value="2"/>
</dbReference>
<accession>A0A254TK29</accession>
<evidence type="ECO:0000256" key="2">
    <source>
        <dbReference type="PROSITE-ProRule" id="PRU00504"/>
    </source>
</evidence>
<dbReference type="PANTHER" id="PTHR24104">
    <property type="entry name" value="E3 UBIQUITIN-PROTEIN LIGASE NHLRC1-RELATED"/>
    <property type="match status" value="1"/>
</dbReference>
<evidence type="ECO:0000256" key="1">
    <source>
        <dbReference type="ARBA" id="ARBA00022737"/>
    </source>
</evidence>
<dbReference type="RefSeq" id="WP_088708521.1">
    <property type="nucleotide sequence ID" value="NZ_LSTO01000001.1"/>
</dbReference>
<dbReference type="InterPro" id="IPR050952">
    <property type="entry name" value="TRIM-NHL_E3_ligases"/>
</dbReference>
<dbReference type="AlphaFoldDB" id="A0A254TK29"/>
<gene>
    <name evidence="3" type="ORF">AYR66_21460</name>
</gene>
<dbReference type="SUPFAM" id="SSF101898">
    <property type="entry name" value="NHL repeat"/>
    <property type="match status" value="1"/>
</dbReference>
<dbReference type="GO" id="GO:0008270">
    <property type="term" value="F:zinc ion binding"/>
    <property type="evidence" value="ECO:0007669"/>
    <property type="project" value="UniProtKB-KW"/>
</dbReference>
<dbReference type="OrthoDB" id="241638at2"/>
<protein>
    <recommendedName>
        <fullName evidence="5">6-bladed beta-propeller</fullName>
    </recommendedName>
</protein>
<keyword evidence="4" id="KW-1185">Reference proteome</keyword>
<organism evidence="3 4">
    <name type="scientific">Noviherbaspirillum denitrificans</name>
    <dbReference type="NCBI Taxonomy" id="1968433"/>
    <lineage>
        <taxon>Bacteria</taxon>
        <taxon>Pseudomonadati</taxon>
        <taxon>Pseudomonadota</taxon>
        <taxon>Betaproteobacteria</taxon>
        <taxon>Burkholderiales</taxon>
        <taxon>Oxalobacteraceae</taxon>
        <taxon>Noviherbaspirillum</taxon>
    </lineage>
</organism>
<evidence type="ECO:0008006" key="5">
    <source>
        <dbReference type="Google" id="ProtNLM"/>
    </source>
</evidence>
<evidence type="ECO:0000313" key="4">
    <source>
        <dbReference type="Proteomes" id="UP000197535"/>
    </source>
</evidence>
<dbReference type="EMBL" id="LSTO01000001">
    <property type="protein sequence ID" value="OWW21672.1"/>
    <property type="molecule type" value="Genomic_DNA"/>
</dbReference>
<dbReference type="PROSITE" id="PS51125">
    <property type="entry name" value="NHL"/>
    <property type="match status" value="1"/>
</dbReference>
<sequence>MLVSMPISNFLSSGRLVMALMFAAVLAGCASPAIRGQLSYDLRPQNERTDLVWPQPPDPPRYRYIGELVGEPNFVPVEKKDVTVASAVNWLAGIFEDPDPLMMLRPQHGLVSDDGRIYVVDAGRSAVFVFDPNPPADGKSNKEGGQLIVWNGREGQVGFNAPVAIAEVWDGDLAVSDAGAAAVLRINRNGVMVSHFGEDILKRPTGLAFDKRRGLLYVADTAANDIKVYDNGGRLVDTVGGPGEDIRSLNAPTHMAFVDDHLYVSDTLNSRIQIFDEAGQRVRGFGERGITVGNMARPKGVAADGAGILYVVESYFGHLLAYNDKYEFLMGINGTGAKNDAFSLPSGVWTDKQRRVYVADMFNGRIVVFQLLDAKD</sequence>